<dbReference type="STRING" id="156980.SAMN04489745_1525"/>
<gene>
    <name evidence="2" type="ORF">SAMN04489745_1525</name>
</gene>
<keyword evidence="3" id="KW-1185">Reference proteome</keyword>
<dbReference type="Gene3D" id="3.40.390.10">
    <property type="entry name" value="Collagenase (Catalytic Domain)"/>
    <property type="match status" value="1"/>
</dbReference>
<name>A0A1H4N1R6_9MICC</name>
<feature type="signal peptide" evidence="1">
    <location>
        <begin position="1"/>
        <end position="32"/>
    </location>
</feature>
<dbReference type="EMBL" id="FNSN01000003">
    <property type="protein sequence ID" value="SEB89163.1"/>
    <property type="molecule type" value="Genomic_DNA"/>
</dbReference>
<dbReference type="Proteomes" id="UP000182652">
    <property type="component" value="Unassembled WGS sequence"/>
</dbReference>
<organism evidence="2 3">
    <name type="scientific">Arthrobacter woluwensis</name>
    <dbReference type="NCBI Taxonomy" id="156980"/>
    <lineage>
        <taxon>Bacteria</taxon>
        <taxon>Bacillati</taxon>
        <taxon>Actinomycetota</taxon>
        <taxon>Actinomycetes</taxon>
        <taxon>Micrococcales</taxon>
        <taxon>Micrococcaceae</taxon>
        <taxon>Arthrobacter</taxon>
    </lineage>
</organism>
<dbReference type="Pfam" id="PF13582">
    <property type="entry name" value="Reprolysin_3"/>
    <property type="match status" value="1"/>
</dbReference>
<evidence type="ECO:0000313" key="2">
    <source>
        <dbReference type="EMBL" id="SEB89163.1"/>
    </source>
</evidence>
<dbReference type="AlphaFoldDB" id="A0A1H4N1R6"/>
<dbReference type="RefSeq" id="WP_074784527.1">
    <property type="nucleotide sequence ID" value="NZ_FNSN01000003.1"/>
</dbReference>
<reference evidence="2 3" key="1">
    <citation type="submission" date="2016-10" db="EMBL/GenBank/DDBJ databases">
        <authorList>
            <person name="de Groot N.N."/>
        </authorList>
    </citation>
    <scope>NUCLEOTIDE SEQUENCE [LARGE SCALE GENOMIC DNA]</scope>
    <source>
        <strain evidence="2 3">DSM 10495</strain>
    </source>
</reference>
<dbReference type="InterPro" id="IPR024079">
    <property type="entry name" value="MetalloPept_cat_dom_sf"/>
</dbReference>
<evidence type="ECO:0000313" key="3">
    <source>
        <dbReference type="Proteomes" id="UP000182652"/>
    </source>
</evidence>
<protein>
    <submittedName>
        <fullName evidence="2">Metallo-peptidase family M12B Reprolysin-like</fullName>
    </submittedName>
</protein>
<accession>A0A1H4N1R6</accession>
<dbReference type="GO" id="GO:0008237">
    <property type="term" value="F:metallopeptidase activity"/>
    <property type="evidence" value="ECO:0007669"/>
    <property type="project" value="InterPro"/>
</dbReference>
<keyword evidence="1" id="KW-0732">Signal</keyword>
<evidence type="ECO:0000256" key="1">
    <source>
        <dbReference type="SAM" id="SignalP"/>
    </source>
</evidence>
<feature type="chain" id="PRO_5010314750" evidence="1">
    <location>
        <begin position="33"/>
        <end position="388"/>
    </location>
</feature>
<proteinExistence type="predicted"/>
<sequence>MRNKIVSAASAGALTLGLGLFGVLLPASPAQAAITPTATDSDGDGLPDAWETNGVDTNGDGVIDLDLPALGADPHRADLFVELDYMPGLLPSTAELDRIRQGFADLPVNNPDGTTGVSIHLDAGSARGAAYDLGGGNEIPYKQNLSGVDEVRTLRQQYSDANRANVFHYAVFGDSYGNSSSSGQAWINGLELLVTVGPRYWGNASSDTRVGTFIHELGHNLGLTHGGADNVNNKPNYLSIMNYSYQLTGVPQTAGGAYFGYSTRSQISLNEAALNEAAGLGAAAAGNQLYWWTNGTRHQARADAAIDWNWNGAINAGTVRQDINKDNAVGTLNAPNDLQNLSLAVGTKGKAYSGRTARSAPVPLVAESNELTYELARQLHPDKVPAKR</sequence>
<dbReference type="SUPFAM" id="SSF55486">
    <property type="entry name" value="Metalloproteases ('zincins'), catalytic domain"/>
    <property type="match status" value="1"/>
</dbReference>